<evidence type="ECO:0000313" key="2">
    <source>
        <dbReference type="EMBL" id="HHJ63836.1"/>
    </source>
</evidence>
<dbReference type="SUPFAM" id="SSF55681">
    <property type="entry name" value="Class II aaRS and biotin synthetases"/>
    <property type="match status" value="1"/>
</dbReference>
<dbReference type="EMBL" id="DRNB01000109">
    <property type="protein sequence ID" value="HHJ63836.1"/>
    <property type="molecule type" value="Genomic_DNA"/>
</dbReference>
<dbReference type="Proteomes" id="UP000885792">
    <property type="component" value="Unassembled WGS sequence"/>
</dbReference>
<dbReference type="Pfam" id="PF13393">
    <property type="entry name" value="tRNA-synt_His"/>
    <property type="match status" value="1"/>
</dbReference>
<comment type="caution">
    <text evidence="2">The sequence shown here is derived from an EMBL/GenBank/DDBJ whole genome shotgun (WGS) entry which is preliminary data.</text>
</comment>
<sequence>MEVFECWGYNFLKLPAFEFYESQREALGEKVREAITFRDPSTGELLSLRTDFTVQVVKSVSFLRIRHFPLRIYYFGTLYRVGQSYESFQAGVELIGVREIEGDAEVVTAIHDYLRSLGLRDLMVSIGHVGIVRKILSDLEEEERDRVERAFREKNVSLLREVFGQSVVSELPLAQGGREVLTLLDELNLRREKEELETLGGLLETAGVRFSYDLSEVREFPYYTGVVFEFFCPEAGHPVAGGGRYDRLSEVYGE</sequence>
<accession>A0A7C5PZ51</accession>
<dbReference type="GO" id="GO:0006427">
    <property type="term" value="P:histidyl-tRNA aminoacylation"/>
    <property type="evidence" value="ECO:0007669"/>
    <property type="project" value="TreeGrafter"/>
</dbReference>
<dbReference type="InterPro" id="IPR041715">
    <property type="entry name" value="HisRS-like_core"/>
</dbReference>
<dbReference type="PANTHER" id="PTHR43707">
    <property type="entry name" value="HISTIDYL-TRNA SYNTHETASE"/>
    <property type="match status" value="1"/>
</dbReference>
<dbReference type="InterPro" id="IPR004516">
    <property type="entry name" value="HisRS/HisZ"/>
</dbReference>
<dbReference type="GO" id="GO:0004821">
    <property type="term" value="F:histidine-tRNA ligase activity"/>
    <property type="evidence" value="ECO:0007669"/>
    <property type="project" value="TreeGrafter"/>
</dbReference>
<feature type="domain" description="Class II Histidinyl-tRNA synthetase (HisRS)-like catalytic core" evidence="1">
    <location>
        <begin position="1"/>
        <end position="253"/>
    </location>
</feature>
<dbReference type="PANTHER" id="PTHR43707:SF1">
    <property type="entry name" value="HISTIDINE--TRNA LIGASE, MITOCHONDRIAL-RELATED"/>
    <property type="match status" value="1"/>
</dbReference>
<reference evidence="2" key="1">
    <citation type="journal article" date="2020" name="mSystems">
        <title>Genome- and Community-Level Interaction Insights into Carbon Utilization and Element Cycling Functions of Hydrothermarchaeota in Hydrothermal Sediment.</title>
        <authorList>
            <person name="Zhou Z."/>
            <person name="Liu Y."/>
            <person name="Xu W."/>
            <person name="Pan J."/>
            <person name="Luo Z.H."/>
            <person name="Li M."/>
        </authorList>
    </citation>
    <scope>NUCLEOTIDE SEQUENCE [LARGE SCALE GENOMIC DNA]</scope>
    <source>
        <strain evidence="2">HyVt-501</strain>
    </source>
</reference>
<evidence type="ECO:0000259" key="1">
    <source>
        <dbReference type="Pfam" id="PF13393"/>
    </source>
</evidence>
<dbReference type="AlphaFoldDB" id="A0A7C5PZ51"/>
<name>A0A7C5PZ51_AQUAO</name>
<feature type="non-terminal residue" evidence="2">
    <location>
        <position position="254"/>
    </location>
</feature>
<organism evidence="2">
    <name type="scientific">Aquifex aeolicus</name>
    <dbReference type="NCBI Taxonomy" id="63363"/>
    <lineage>
        <taxon>Bacteria</taxon>
        <taxon>Pseudomonadati</taxon>
        <taxon>Aquificota</taxon>
        <taxon>Aquificia</taxon>
        <taxon>Aquificales</taxon>
        <taxon>Aquificaceae</taxon>
        <taxon>Aquifex</taxon>
    </lineage>
</organism>
<proteinExistence type="predicted"/>
<gene>
    <name evidence="2" type="ORF">ENJ61_02915</name>
</gene>
<protein>
    <recommendedName>
        <fullName evidence="1">Class II Histidinyl-tRNA synthetase (HisRS)-like catalytic core domain-containing protein</fullName>
    </recommendedName>
</protein>
<dbReference type="GO" id="GO:0005737">
    <property type="term" value="C:cytoplasm"/>
    <property type="evidence" value="ECO:0007669"/>
    <property type="project" value="InterPro"/>
</dbReference>
<dbReference type="InterPro" id="IPR045864">
    <property type="entry name" value="aa-tRNA-synth_II/BPL/LPL"/>
</dbReference>
<dbReference type="Gene3D" id="3.30.930.10">
    <property type="entry name" value="Bira Bifunctional Protein, Domain 2"/>
    <property type="match status" value="1"/>
</dbReference>